<evidence type="ECO:0000256" key="1">
    <source>
        <dbReference type="ARBA" id="ARBA00006734"/>
    </source>
</evidence>
<dbReference type="AlphaFoldDB" id="A0A0E0N0V9"/>
<dbReference type="GO" id="GO:0005953">
    <property type="term" value="C:CAAX-protein geranylgeranyltransferase complex"/>
    <property type="evidence" value="ECO:0007669"/>
    <property type="project" value="TreeGrafter"/>
</dbReference>
<dbReference type="InterPro" id="IPR002088">
    <property type="entry name" value="Prenyl_trans_a"/>
</dbReference>
<keyword evidence="7" id="KW-1185">Reference proteome</keyword>
<keyword evidence="4" id="KW-0677">Repeat</keyword>
<dbReference type="PANTHER" id="PTHR11129:SF10">
    <property type="entry name" value="PROTEIN PRENYLYLTRANSFERASE SUPERFAMILY PROTEIN"/>
    <property type="match status" value="1"/>
</dbReference>
<dbReference type="EnsemblPlants" id="ORUFI01G29810.1">
    <property type="protein sequence ID" value="ORUFI01G29810.1"/>
    <property type="gene ID" value="ORUFI01G29810"/>
</dbReference>
<feature type="compositionally biased region" description="Basic and acidic residues" evidence="5">
    <location>
        <begin position="70"/>
        <end position="81"/>
    </location>
</feature>
<name>A0A0E0N0V9_ORYRU</name>
<dbReference type="Proteomes" id="UP000008022">
    <property type="component" value="Unassembled WGS sequence"/>
</dbReference>
<feature type="region of interest" description="Disordered" evidence="5">
    <location>
        <begin position="48"/>
        <end position="123"/>
    </location>
</feature>
<comment type="similarity">
    <text evidence="1">Belongs to the protein prenyltransferase subunit alpha family.</text>
</comment>
<dbReference type="Gramene" id="ORUFI01G29810.1">
    <property type="protein sequence ID" value="ORUFI01G29810.1"/>
    <property type="gene ID" value="ORUFI01G29810"/>
</dbReference>
<evidence type="ECO:0000313" key="6">
    <source>
        <dbReference type="EnsemblPlants" id="ORUFI01G29810.1"/>
    </source>
</evidence>
<reference evidence="7" key="1">
    <citation type="submission" date="2013-06" db="EMBL/GenBank/DDBJ databases">
        <authorList>
            <person name="Zhao Q."/>
        </authorList>
    </citation>
    <scope>NUCLEOTIDE SEQUENCE</scope>
    <source>
        <strain evidence="7">cv. W1943</strain>
    </source>
</reference>
<evidence type="ECO:0000256" key="3">
    <source>
        <dbReference type="ARBA" id="ARBA00022679"/>
    </source>
</evidence>
<dbReference type="GO" id="GO:0005965">
    <property type="term" value="C:protein farnesyltransferase complex"/>
    <property type="evidence" value="ECO:0007669"/>
    <property type="project" value="TreeGrafter"/>
</dbReference>
<evidence type="ECO:0000256" key="2">
    <source>
        <dbReference type="ARBA" id="ARBA00022602"/>
    </source>
</evidence>
<keyword evidence="3" id="KW-0808">Transferase</keyword>
<dbReference type="SUPFAM" id="SSF48439">
    <property type="entry name" value="Protein prenylyltransferase"/>
    <property type="match status" value="1"/>
</dbReference>
<dbReference type="Pfam" id="PF01239">
    <property type="entry name" value="PPTA"/>
    <property type="match status" value="2"/>
</dbReference>
<evidence type="ECO:0000313" key="7">
    <source>
        <dbReference type="Proteomes" id="UP000008022"/>
    </source>
</evidence>
<evidence type="ECO:0000256" key="4">
    <source>
        <dbReference type="ARBA" id="ARBA00022737"/>
    </source>
</evidence>
<organism evidence="6 7">
    <name type="scientific">Oryza rufipogon</name>
    <name type="common">Brownbeard rice</name>
    <name type="synonym">Asian wild rice</name>
    <dbReference type="NCBI Taxonomy" id="4529"/>
    <lineage>
        <taxon>Eukaryota</taxon>
        <taxon>Viridiplantae</taxon>
        <taxon>Streptophyta</taxon>
        <taxon>Embryophyta</taxon>
        <taxon>Tracheophyta</taxon>
        <taxon>Spermatophyta</taxon>
        <taxon>Magnoliopsida</taxon>
        <taxon>Liliopsida</taxon>
        <taxon>Poales</taxon>
        <taxon>Poaceae</taxon>
        <taxon>BOP clade</taxon>
        <taxon>Oryzoideae</taxon>
        <taxon>Oryzeae</taxon>
        <taxon>Oryzinae</taxon>
        <taxon>Oryza</taxon>
    </lineage>
</organism>
<dbReference type="eggNOG" id="KOG0529">
    <property type="taxonomic scope" value="Eukaryota"/>
</dbReference>
<dbReference type="Gene3D" id="1.25.40.120">
    <property type="entry name" value="Protein prenylyltransferase"/>
    <property type="match status" value="1"/>
</dbReference>
<feature type="compositionally biased region" description="Basic and acidic residues" evidence="5">
    <location>
        <begin position="91"/>
        <end position="100"/>
    </location>
</feature>
<reference evidence="6" key="2">
    <citation type="submission" date="2015-06" db="UniProtKB">
        <authorList>
            <consortium name="EnsemblPlants"/>
        </authorList>
    </citation>
    <scope>IDENTIFICATION</scope>
</reference>
<dbReference type="PANTHER" id="PTHR11129">
    <property type="entry name" value="PROTEIN FARNESYLTRANSFERASE ALPHA SUBUNIT/RAB GERANYLGERANYL TRANSFERASE ALPHA SUBUNIT"/>
    <property type="match status" value="1"/>
</dbReference>
<keyword evidence="2" id="KW-0637">Prenyltransferase</keyword>
<sequence>MALLVCMPALNPINSHMTKTKLLVLSSLIPVNSQTLIWHLRRQNTKGKDPRFATGWGGSGVTQIPQSTEKPLRKLTLEDTRPFGCTSTDFTRTEKSEESNGTRSSNSFGSQARGSGAARGGDEVGFLHPTQFQSLEHSQTSNWTFEVPECPQRYLWCKDHKLAISTEILPKLYRAAQHAYSNSAAAKDGSFMETDLMRHSKALLILCPDMLTAWNSRKIVLSVNYDFTKLKDELQLCALILSYSPKNESTWSHRRWVIKKVSEHNQDVSELIEMESVLVKQIAEKSKMNYRAWRHRCWLIPYMTREQSLLLALLDSCHVEDTEDSLDRKSEVHLLWKEELTWNEKLIRRYQGRESLWIHRRFLSQWWMKFLLSSEETECAAGTSLVDLFLVQEIYLLSDCLNAPADEFGEACVQSELAALYILWISKQVPAVKLKLEERLHSLGSLEDVLARACPERSRLWTHLIA</sequence>
<accession>A0A0E0N0V9</accession>
<evidence type="ECO:0000256" key="5">
    <source>
        <dbReference type="SAM" id="MobiDB-lite"/>
    </source>
</evidence>
<dbReference type="HOGENOM" id="CLU_036350_1_0_1"/>
<dbReference type="OMA" id="CWIKHFA"/>
<dbReference type="PROSITE" id="PS51147">
    <property type="entry name" value="PFTA"/>
    <property type="match status" value="1"/>
</dbReference>
<dbReference type="STRING" id="4529.A0A0E0N0V9"/>
<dbReference type="GO" id="GO:0004662">
    <property type="term" value="F:CAAX-protein geranylgeranyltransferase activity"/>
    <property type="evidence" value="ECO:0007669"/>
    <property type="project" value="TreeGrafter"/>
</dbReference>
<dbReference type="GO" id="GO:0004660">
    <property type="term" value="F:protein farnesyltransferase activity"/>
    <property type="evidence" value="ECO:0007669"/>
    <property type="project" value="TreeGrafter"/>
</dbReference>
<proteinExistence type="inferred from homology"/>
<protein>
    <submittedName>
        <fullName evidence="6">Uncharacterized protein</fullName>
    </submittedName>
</protein>